<dbReference type="SUPFAM" id="SSF51338">
    <property type="entry name" value="Composite domain of metallo-dependent hydrolases"/>
    <property type="match status" value="1"/>
</dbReference>
<keyword evidence="3" id="KW-1185">Reference proteome</keyword>
<feature type="domain" description="Amidohydrolase 3" evidence="1">
    <location>
        <begin position="333"/>
        <end position="459"/>
    </location>
</feature>
<evidence type="ECO:0000313" key="3">
    <source>
        <dbReference type="Proteomes" id="UP000761264"/>
    </source>
</evidence>
<dbReference type="AlphaFoldDB" id="A0A967F0Y8"/>
<feature type="domain" description="Amidohydrolase 3" evidence="1">
    <location>
        <begin position="46"/>
        <end position="185"/>
    </location>
</feature>
<dbReference type="Gene3D" id="3.20.20.140">
    <property type="entry name" value="Metal-dependent hydrolases"/>
    <property type="match status" value="1"/>
</dbReference>
<dbReference type="InterPro" id="IPR011059">
    <property type="entry name" value="Metal-dep_hydrolase_composite"/>
</dbReference>
<sequence>MTFDILIRNAMIVDGTGKPGYRGDVAIQGDRLVEVGAVHGRGLFELDVQGSVVSPGFIDVHTHDDRLVLIDRSVEPKVSQGVTTVVVGNCGVSLAPLVLSVDDPVPPLNIIGSRDDFRFGTYRSYLNEIKSSPPAVNVAPLVGHMTLRVAEMTMLNRQASPSEIAGMRCRLAEALEAGALGLSSGVFYPPSSAATREEILPLLEEVCRRGRLYSAHIRDEGDRIFEALDEALDCARSADVPIIISHLKCASPKVWGESDRVLRYLDKMSDRQTISFDVYPYMASSTMIRKEMVEDARRVTISWSKPHPEAAGRDLAEIARQWDCSLEVAADKLSPGGAVYFRMDEEDVRRILRHPRSMIGSDGLPHDIHPHPRLWGSFPRVLGHYVREVNLFQLEEAVRKMTSLPAEALGLKDRGVIAPDKCADLVVFDPKEIDERATFDEPMQGSSGVSHVFVNGELVWEAGKSSGRTPGRVLSRASGAGQ</sequence>
<dbReference type="PANTHER" id="PTHR11647">
    <property type="entry name" value="HYDRANTOINASE/DIHYDROPYRIMIDINASE FAMILY MEMBER"/>
    <property type="match status" value="1"/>
</dbReference>
<accession>A0A967F0Y8</accession>
<organism evidence="2 3">
    <name type="scientific">Pelagibius litoralis</name>
    <dbReference type="NCBI Taxonomy" id="374515"/>
    <lineage>
        <taxon>Bacteria</taxon>
        <taxon>Pseudomonadati</taxon>
        <taxon>Pseudomonadota</taxon>
        <taxon>Alphaproteobacteria</taxon>
        <taxon>Rhodospirillales</taxon>
        <taxon>Rhodovibrionaceae</taxon>
        <taxon>Pelagibius</taxon>
    </lineage>
</organism>
<dbReference type="GO" id="GO:0016811">
    <property type="term" value="F:hydrolase activity, acting on carbon-nitrogen (but not peptide) bonds, in linear amides"/>
    <property type="evidence" value="ECO:0007669"/>
    <property type="project" value="InterPro"/>
</dbReference>
<dbReference type="InterPro" id="IPR050378">
    <property type="entry name" value="Metallo-dep_Hydrolases_sf"/>
</dbReference>
<gene>
    <name evidence="2" type="ORF">HBA54_20435</name>
</gene>
<dbReference type="RefSeq" id="WP_167228109.1">
    <property type="nucleotide sequence ID" value="NZ_JAAQPH010000017.1"/>
</dbReference>
<dbReference type="Pfam" id="PF07969">
    <property type="entry name" value="Amidohydro_3"/>
    <property type="match status" value="2"/>
</dbReference>
<evidence type="ECO:0000259" key="1">
    <source>
        <dbReference type="Pfam" id="PF07969"/>
    </source>
</evidence>
<dbReference type="InterPro" id="IPR023100">
    <property type="entry name" value="D-aminoacylase_insert_dom_sf"/>
</dbReference>
<dbReference type="Gene3D" id="3.30.1490.130">
    <property type="entry name" value="D-aminoacylase. Domain 3"/>
    <property type="match status" value="1"/>
</dbReference>
<dbReference type="Gene3D" id="2.30.40.10">
    <property type="entry name" value="Urease, subunit C, domain 1"/>
    <property type="match status" value="1"/>
</dbReference>
<comment type="caution">
    <text evidence="2">The sequence shown here is derived from an EMBL/GenBank/DDBJ whole genome shotgun (WGS) entry which is preliminary data.</text>
</comment>
<dbReference type="InterPro" id="IPR032466">
    <property type="entry name" value="Metal_Hydrolase"/>
</dbReference>
<reference evidence="2" key="1">
    <citation type="submission" date="2020-03" db="EMBL/GenBank/DDBJ databases">
        <title>Genome of Pelagibius litoralis DSM 21314T.</title>
        <authorList>
            <person name="Wang G."/>
        </authorList>
    </citation>
    <scope>NUCLEOTIDE SEQUENCE</scope>
    <source>
        <strain evidence="2">DSM 21314</strain>
    </source>
</reference>
<evidence type="ECO:0000313" key="2">
    <source>
        <dbReference type="EMBL" id="NIA70971.1"/>
    </source>
</evidence>
<protein>
    <submittedName>
        <fullName evidence="2">D-aminoacylase</fullName>
    </submittedName>
</protein>
<dbReference type="EMBL" id="JAAQPH010000017">
    <property type="protein sequence ID" value="NIA70971.1"/>
    <property type="molecule type" value="Genomic_DNA"/>
</dbReference>
<proteinExistence type="predicted"/>
<dbReference type="Proteomes" id="UP000761264">
    <property type="component" value="Unassembled WGS sequence"/>
</dbReference>
<dbReference type="CDD" id="cd01297">
    <property type="entry name" value="D-aminoacylase"/>
    <property type="match status" value="1"/>
</dbReference>
<dbReference type="PANTHER" id="PTHR11647:SF1">
    <property type="entry name" value="COLLAPSIN RESPONSE MEDIATOR PROTEIN"/>
    <property type="match status" value="1"/>
</dbReference>
<dbReference type="SUPFAM" id="SSF51556">
    <property type="entry name" value="Metallo-dependent hydrolases"/>
    <property type="match status" value="1"/>
</dbReference>
<name>A0A967F0Y8_9PROT</name>
<dbReference type="InterPro" id="IPR013108">
    <property type="entry name" value="Amidohydro_3"/>
</dbReference>